<feature type="transmembrane region" description="Helical" evidence="1">
    <location>
        <begin position="6"/>
        <end position="28"/>
    </location>
</feature>
<organism evidence="2 3">
    <name type="scientific">Eiseniibacteriota bacterium</name>
    <dbReference type="NCBI Taxonomy" id="2212470"/>
    <lineage>
        <taxon>Bacteria</taxon>
        <taxon>Candidatus Eiseniibacteriota</taxon>
    </lineage>
</organism>
<gene>
    <name evidence="2" type="ORF">HY076_08935</name>
</gene>
<name>A0A9D6QJC9_UNCEI</name>
<keyword evidence="1" id="KW-0812">Transmembrane</keyword>
<evidence type="ECO:0000313" key="3">
    <source>
        <dbReference type="Proteomes" id="UP000807850"/>
    </source>
</evidence>
<proteinExistence type="predicted"/>
<accession>A0A9D6QJC9</accession>
<reference evidence="2" key="1">
    <citation type="submission" date="2020-07" db="EMBL/GenBank/DDBJ databases">
        <title>Huge and variable diversity of episymbiotic CPR bacteria and DPANN archaea in groundwater ecosystems.</title>
        <authorList>
            <person name="He C.Y."/>
            <person name="Keren R."/>
            <person name="Whittaker M."/>
            <person name="Farag I.F."/>
            <person name="Doudna J."/>
            <person name="Cate J.H.D."/>
            <person name="Banfield J.F."/>
        </authorList>
    </citation>
    <scope>NUCLEOTIDE SEQUENCE</scope>
    <source>
        <strain evidence="2">NC_groundwater_928_Pr1_S-0.2um_72_17</strain>
    </source>
</reference>
<keyword evidence="1" id="KW-1133">Transmembrane helix</keyword>
<protein>
    <submittedName>
        <fullName evidence="2">Uncharacterized protein</fullName>
    </submittedName>
</protein>
<keyword evidence="1" id="KW-0472">Membrane</keyword>
<comment type="caution">
    <text evidence="2">The sequence shown here is derived from an EMBL/GenBank/DDBJ whole genome shotgun (WGS) entry which is preliminary data.</text>
</comment>
<dbReference type="EMBL" id="JACQAY010000296">
    <property type="protein sequence ID" value="MBI3540382.1"/>
    <property type="molecule type" value="Genomic_DNA"/>
</dbReference>
<sequence length="83" mass="8829">MSSFLRTAVHVALGAGLLAVAGLGGLWLRDRGARWERPRWPDDSFVPLRAAPVAATPAPCSVVAVNPRCPHCLAGLTRLASDW</sequence>
<dbReference type="AlphaFoldDB" id="A0A9D6QJC9"/>
<evidence type="ECO:0000256" key="1">
    <source>
        <dbReference type="SAM" id="Phobius"/>
    </source>
</evidence>
<dbReference type="Proteomes" id="UP000807850">
    <property type="component" value="Unassembled WGS sequence"/>
</dbReference>
<evidence type="ECO:0000313" key="2">
    <source>
        <dbReference type="EMBL" id="MBI3540382.1"/>
    </source>
</evidence>
<feature type="non-terminal residue" evidence="2">
    <location>
        <position position="83"/>
    </location>
</feature>